<reference evidence="1" key="1">
    <citation type="submission" date="2020-11" db="EMBL/GenBank/DDBJ databases">
        <title>Enhanced detection system for hospital associated transmission using whole genome sequencing surveillance.</title>
        <authorList>
            <person name="Harrison L.H."/>
            <person name="Van Tyne D."/>
            <person name="Marsh J.W."/>
            <person name="Griffith M.P."/>
            <person name="Snyder D.J."/>
            <person name="Cooper V.S."/>
            <person name="Mustapha M."/>
        </authorList>
    </citation>
    <scope>NUCLEOTIDE SEQUENCE</scope>
    <source>
        <strain evidence="1">STEN00091</strain>
    </source>
</reference>
<dbReference type="Proteomes" id="UP000625930">
    <property type="component" value="Unassembled WGS sequence"/>
</dbReference>
<dbReference type="AlphaFoldDB" id="A0A6B8J412"/>
<protein>
    <submittedName>
        <fullName evidence="1">Uncharacterized protein</fullName>
    </submittedName>
</protein>
<evidence type="ECO:0000313" key="2">
    <source>
        <dbReference type="Proteomes" id="UP000625930"/>
    </source>
</evidence>
<evidence type="ECO:0000313" key="1">
    <source>
        <dbReference type="EMBL" id="MBH1652922.1"/>
    </source>
</evidence>
<name>A0A6B8J412_STEMA</name>
<sequence length="249" mass="26943">MRARWIIAAVVLAAAGVALAVGWQRRAVVPEPPAVAFPAPAADASQRIEQRLGEDHAFRNDVLFLLAATLRDRCQPAQTGLLARMANRASLPVLAAVSAVTQQDPTLDRPIYQYIQHRADATRCGQSLQVPLAGGRSMQVDIEQYARTFPDSYFDPQRSSEPRDFGGLSLQQRAGNACNSVVYSVLPLGGTDWRCSRLRANARARVRGLCEDELRRQHGGIGGELDMAVGQGMQAAVVSAIAALPEDCR</sequence>
<proteinExistence type="predicted"/>
<comment type="caution">
    <text evidence="1">The sequence shown here is derived from an EMBL/GenBank/DDBJ whole genome shotgun (WGS) entry which is preliminary data.</text>
</comment>
<accession>A0A6B8J412</accession>
<gene>
    <name evidence="1" type="ORF">I5U67_12170</name>
</gene>
<dbReference type="RefSeq" id="WP_154263660.1">
    <property type="nucleotide sequence ID" value="NZ_CP040438.1"/>
</dbReference>
<dbReference type="EMBL" id="JADUNP010000023">
    <property type="protein sequence ID" value="MBH1652922.1"/>
    <property type="molecule type" value="Genomic_DNA"/>
</dbReference>
<organism evidence="1 2">
    <name type="scientific">Stenotrophomonas maltophilia</name>
    <name type="common">Pseudomonas maltophilia</name>
    <name type="synonym">Xanthomonas maltophilia</name>
    <dbReference type="NCBI Taxonomy" id="40324"/>
    <lineage>
        <taxon>Bacteria</taxon>
        <taxon>Pseudomonadati</taxon>
        <taxon>Pseudomonadota</taxon>
        <taxon>Gammaproteobacteria</taxon>
        <taxon>Lysobacterales</taxon>
        <taxon>Lysobacteraceae</taxon>
        <taxon>Stenotrophomonas</taxon>
        <taxon>Stenotrophomonas maltophilia group</taxon>
    </lineage>
</organism>